<dbReference type="EC" id="3.6.4.13" evidence="1"/>
<dbReference type="SMART" id="SM00487">
    <property type="entry name" value="DEXDc"/>
    <property type="match status" value="1"/>
</dbReference>
<feature type="domain" description="Helicase ATP-binding" evidence="8">
    <location>
        <begin position="139"/>
        <end position="315"/>
    </location>
</feature>
<evidence type="ECO:0000259" key="10">
    <source>
        <dbReference type="PROSITE" id="PS51195"/>
    </source>
</evidence>
<feature type="compositionally biased region" description="Basic and acidic residues" evidence="7">
    <location>
        <begin position="31"/>
        <end position="48"/>
    </location>
</feature>
<evidence type="ECO:0000256" key="5">
    <source>
        <dbReference type="ARBA" id="ARBA00022840"/>
    </source>
</evidence>
<evidence type="ECO:0000256" key="4">
    <source>
        <dbReference type="ARBA" id="ARBA00022806"/>
    </source>
</evidence>
<feature type="compositionally biased region" description="Polar residues" evidence="7">
    <location>
        <begin position="17"/>
        <end position="29"/>
    </location>
</feature>
<dbReference type="Pfam" id="PF00271">
    <property type="entry name" value="Helicase_C"/>
    <property type="match status" value="1"/>
</dbReference>
<dbReference type="EMBL" id="EF677425">
    <property type="protein sequence ID" value="ABR17249.1"/>
    <property type="molecule type" value="mRNA"/>
</dbReference>
<dbReference type="InterPro" id="IPR011545">
    <property type="entry name" value="DEAD/DEAH_box_helicase_dom"/>
</dbReference>
<sequence>MADHMEGEGTLLEQQPKDASSSESKTDVTVTEEKKRWGDVEFDDDKKDDKVSDAVDISSLKISEEGVVDRAEAVLKSDGVMDAVDSDDSNIRAVTAGDTPYTSAKTFEELNLSPELLRGLYSEMGFEKPSKIQAISLPMILTPPYQNLIAQAHNGSGKTTCFVLGMLSRVDPKIAAPQALCVCPTRELAMQNQEVLVKMGKHTGITSVCAVPTDAGNYVSTSRRGPVNDQVVIGTPGTLKKWMSTKVLSTRHIKILVFDEADHMLAQDGFQDDSLRIIRDIQKNRDDCQILLFSATYDENVKQFTTRVISKANQVFVKKEDLSLDVIKQYLVKCPDELAKVEVLKDRIFPLAEKLGQSIIFVRTRENASMLHSKLEAEGYKCTSIQGGLKLEDRDRVIKEFRTGLTKILISTDVLARGFDQAQVTLVVNFDLPVKHASPDPDYEVYLHRIGRSGRFGRKGAAFNFICNDRDERIMSKIERYFERQVPEVPWDSEDAFEAVLKDAGLA</sequence>
<evidence type="ECO:0000256" key="3">
    <source>
        <dbReference type="ARBA" id="ARBA00022801"/>
    </source>
</evidence>
<reference evidence="11" key="1">
    <citation type="submission" date="2007-06" db="EMBL/GenBank/DDBJ databases">
        <title>Full length cDNA sequences from Sitka Spruce (Picea sitchensis).</title>
        <authorList>
            <person name="Ralph S.G."/>
            <person name="Chun H.E."/>
            <person name="Liao N."/>
            <person name="Ali J."/>
            <person name="Reid K."/>
            <person name="Kolosova N."/>
            <person name="Cooper N."/>
            <person name="Cullis C."/>
            <person name="Jancsik S."/>
            <person name="Moore R."/>
            <person name="Mayo M."/>
            <person name="Wagner S."/>
            <person name="Holt R.A."/>
            <person name="Jones S.J.M."/>
            <person name="Marra M.A."/>
            <person name="Ritland C.E."/>
            <person name="Ritland K."/>
            <person name="Bohlmann J."/>
        </authorList>
    </citation>
    <scope>NUCLEOTIDE SEQUENCE</scope>
    <source>
        <tissue evidence="11">Green portion of the leader tissue</tissue>
    </source>
</reference>
<evidence type="ECO:0000256" key="1">
    <source>
        <dbReference type="ARBA" id="ARBA00012552"/>
    </source>
</evidence>
<dbReference type="GO" id="GO:0005524">
    <property type="term" value="F:ATP binding"/>
    <property type="evidence" value="ECO:0007669"/>
    <property type="project" value="UniProtKB-KW"/>
</dbReference>
<keyword evidence="5" id="KW-0067">ATP-binding</keyword>
<dbReference type="GO" id="GO:0003724">
    <property type="term" value="F:RNA helicase activity"/>
    <property type="evidence" value="ECO:0007669"/>
    <property type="project" value="UniProtKB-EC"/>
</dbReference>
<dbReference type="PROSITE" id="PS51195">
    <property type="entry name" value="Q_MOTIF"/>
    <property type="match status" value="1"/>
</dbReference>
<feature type="domain" description="DEAD-box RNA helicase Q" evidence="10">
    <location>
        <begin position="105"/>
        <end position="134"/>
    </location>
</feature>
<dbReference type="Pfam" id="PF00270">
    <property type="entry name" value="DEAD"/>
    <property type="match status" value="1"/>
</dbReference>
<keyword evidence="4" id="KW-0347">Helicase</keyword>
<dbReference type="PROSITE" id="PS51192">
    <property type="entry name" value="HELICASE_ATP_BIND_1"/>
    <property type="match status" value="1"/>
</dbReference>
<evidence type="ECO:0000256" key="6">
    <source>
        <dbReference type="PROSITE-ProRule" id="PRU00552"/>
    </source>
</evidence>
<accession>B8LNL9</accession>
<evidence type="ECO:0000313" key="11">
    <source>
        <dbReference type="EMBL" id="ABR17249.1"/>
    </source>
</evidence>
<organism evidence="11">
    <name type="scientific">Picea sitchensis</name>
    <name type="common">Sitka spruce</name>
    <name type="synonym">Pinus sitchensis</name>
    <dbReference type="NCBI Taxonomy" id="3332"/>
    <lineage>
        <taxon>Eukaryota</taxon>
        <taxon>Viridiplantae</taxon>
        <taxon>Streptophyta</taxon>
        <taxon>Embryophyta</taxon>
        <taxon>Tracheophyta</taxon>
        <taxon>Spermatophyta</taxon>
        <taxon>Pinopsida</taxon>
        <taxon>Pinidae</taxon>
        <taxon>Conifers I</taxon>
        <taxon>Pinales</taxon>
        <taxon>Pinaceae</taxon>
        <taxon>Picea</taxon>
    </lineage>
</organism>
<evidence type="ECO:0000256" key="7">
    <source>
        <dbReference type="SAM" id="MobiDB-lite"/>
    </source>
</evidence>
<evidence type="ECO:0000256" key="2">
    <source>
        <dbReference type="ARBA" id="ARBA00022741"/>
    </source>
</evidence>
<dbReference type="GO" id="GO:0016787">
    <property type="term" value="F:hydrolase activity"/>
    <property type="evidence" value="ECO:0007669"/>
    <property type="project" value="UniProtKB-KW"/>
</dbReference>
<feature type="domain" description="Helicase C-terminal" evidence="9">
    <location>
        <begin position="326"/>
        <end position="497"/>
    </location>
</feature>
<name>B8LNL9_PICSI</name>
<dbReference type="CDD" id="cd18787">
    <property type="entry name" value="SF2_C_DEAD"/>
    <property type="match status" value="1"/>
</dbReference>
<dbReference type="InterPro" id="IPR001650">
    <property type="entry name" value="Helicase_C-like"/>
</dbReference>
<dbReference type="CDD" id="cd17963">
    <property type="entry name" value="DEADc_DDX19_DDX25"/>
    <property type="match status" value="1"/>
</dbReference>
<dbReference type="PANTHER" id="PTHR47958">
    <property type="entry name" value="ATP-DEPENDENT RNA HELICASE DBP3"/>
    <property type="match status" value="1"/>
</dbReference>
<evidence type="ECO:0000259" key="8">
    <source>
        <dbReference type="PROSITE" id="PS51192"/>
    </source>
</evidence>
<keyword evidence="3" id="KW-0378">Hydrolase</keyword>
<dbReference type="Gene3D" id="3.40.50.300">
    <property type="entry name" value="P-loop containing nucleotide triphosphate hydrolases"/>
    <property type="match status" value="2"/>
</dbReference>
<dbReference type="SUPFAM" id="SSF52540">
    <property type="entry name" value="P-loop containing nucleoside triphosphate hydrolases"/>
    <property type="match status" value="1"/>
</dbReference>
<proteinExistence type="evidence at transcript level"/>
<dbReference type="PROSITE" id="PS51194">
    <property type="entry name" value="HELICASE_CTER"/>
    <property type="match status" value="1"/>
</dbReference>
<dbReference type="GO" id="GO:0003676">
    <property type="term" value="F:nucleic acid binding"/>
    <property type="evidence" value="ECO:0007669"/>
    <property type="project" value="InterPro"/>
</dbReference>
<dbReference type="AlphaFoldDB" id="B8LNL9"/>
<dbReference type="OMA" id="DFKNLCM"/>
<dbReference type="InterPro" id="IPR014001">
    <property type="entry name" value="Helicase_ATP-bd"/>
</dbReference>
<evidence type="ECO:0000259" key="9">
    <source>
        <dbReference type="PROSITE" id="PS51194"/>
    </source>
</evidence>
<protein>
    <recommendedName>
        <fullName evidence="1">RNA helicase</fullName>
        <ecNumber evidence="1">3.6.4.13</ecNumber>
    </recommendedName>
</protein>
<feature type="region of interest" description="Disordered" evidence="7">
    <location>
        <begin position="1"/>
        <end position="48"/>
    </location>
</feature>
<dbReference type="SMART" id="SM00490">
    <property type="entry name" value="HELICc"/>
    <property type="match status" value="1"/>
</dbReference>
<dbReference type="InterPro" id="IPR027417">
    <property type="entry name" value="P-loop_NTPase"/>
</dbReference>
<keyword evidence="2" id="KW-0547">Nucleotide-binding</keyword>
<feature type="short sequence motif" description="Q motif" evidence="6">
    <location>
        <begin position="105"/>
        <end position="134"/>
    </location>
</feature>
<dbReference type="InterPro" id="IPR014014">
    <property type="entry name" value="RNA_helicase_DEAD_Q_motif"/>
</dbReference>